<proteinExistence type="predicted"/>
<gene>
    <name evidence="1" type="ORF">BN77_p11651</name>
</gene>
<reference evidence="1 2" key="1">
    <citation type="journal article" date="2013" name="Genome Announc.">
        <title>Draft Genome Sequence of Rhizobium mesoamericanum STM3625, a Nitrogen-Fixing Symbiont of Mimosa pudica Isolated in French Guiana (South America).</title>
        <authorList>
            <person name="Moulin L."/>
            <person name="Mornico D."/>
            <person name="Melkonian R."/>
            <person name="Klonowska A."/>
        </authorList>
    </citation>
    <scope>NUCLEOTIDE SEQUENCE [LARGE SCALE GENOMIC DNA]</scope>
    <source>
        <strain evidence="1 2">STM3625</strain>
    </source>
</reference>
<dbReference type="AlphaFoldDB" id="K0PYB3"/>
<evidence type="ECO:0000313" key="2">
    <source>
        <dbReference type="Proteomes" id="UP000009319"/>
    </source>
</evidence>
<sequence length="78" mass="8579">MTNPPGMIEAFFREFSRSFVTVSHPHRAIHLAISTSSPQLRGGSSVLMFLFLRIVPKALYAGRAPFSMARSGAVSNRN</sequence>
<name>K0PYB3_9HYPH</name>
<comment type="caution">
    <text evidence="1">The sequence shown here is derived from an EMBL/GenBank/DDBJ whole genome shotgun (WGS) entry which is preliminary data.</text>
</comment>
<dbReference type="HOGENOM" id="CLU_2619612_0_0_5"/>
<dbReference type="Proteomes" id="UP000009319">
    <property type="component" value="Unassembled WGS sequence"/>
</dbReference>
<evidence type="ECO:0000313" key="1">
    <source>
        <dbReference type="EMBL" id="CCM78953.1"/>
    </source>
</evidence>
<keyword evidence="2" id="KW-1185">Reference proteome</keyword>
<accession>K0PYB3</accession>
<organism evidence="1 2">
    <name type="scientific">Rhizobium mesoamericanum STM3625</name>
    <dbReference type="NCBI Taxonomy" id="1211777"/>
    <lineage>
        <taxon>Bacteria</taxon>
        <taxon>Pseudomonadati</taxon>
        <taxon>Pseudomonadota</taxon>
        <taxon>Alphaproteobacteria</taxon>
        <taxon>Hyphomicrobiales</taxon>
        <taxon>Rhizobiaceae</taxon>
        <taxon>Rhizobium/Agrobacterium group</taxon>
        <taxon>Rhizobium</taxon>
    </lineage>
</organism>
<dbReference type="STRING" id="1211777.BN77_p11651"/>
<protein>
    <submittedName>
        <fullName evidence="1">Uncharacterized protein</fullName>
    </submittedName>
</protein>
<dbReference type="EMBL" id="CANI01000040">
    <property type="protein sequence ID" value="CCM78953.1"/>
    <property type="molecule type" value="Genomic_DNA"/>
</dbReference>